<proteinExistence type="predicted"/>
<reference evidence="1 2" key="1">
    <citation type="submission" date="2018-11" db="EMBL/GenBank/DDBJ databases">
        <authorList>
            <person name="Jang G.I."/>
            <person name="Hwang C.Y."/>
        </authorList>
    </citation>
    <scope>NUCLEOTIDE SEQUENCE [LARGE SCALE GENOMIC DNA]</scope>
    <source>
        <strain evidence="1 2">SSM26</strain>
    </source>
</reference>
<protein>
    <submittedName>
        <fullName evidence="1">Uncharacterized protein</fullName>
    </submittedName>
</protein>
<dbReference type="EMBL" id="RKKU01000018">
    <property type="protein sequence ID" value="ROZ82973.1"/>
    <property type="molecule type" value="Genomic_DNA"/>
</dbReference>
<comment type="caution">
    <text evidence="1">The sequence shown here is derived from an EMBL/GenBank/DDBJ whole genome shotgun (WGS) entry which is preliminary data.</text>
</comment>
<organism evidence="1 2">
    <name type="scientific">Pseudomonas neustonica</name>
    <dbReference type="NCBI Taxonomy" id="2487346"/>
    <lineage>
        <taxon>Bacteria</taxon>
        <taxon>Pseudomonadati</taxon>
        <taxon>Pseudomonadota</taxon>
        <taxon>Gammaproteobacteria</taxon>
        <taxon>Pseudomonadales</taxon>
        <taxon>Pseudomonadaceae</taxon>
        <taxon>Pseudomonas</taxon>
    </lineage>
</organism>
<evidence type="ECO:0000313" key="2">
    <source>
        <dbReference type="Proteomes" id="UP000275199"/>
    </source>
</evidence>
<gene>
    <name evidence="1" type="ORF">EF096_13885</name>
</gene>
<accession>A0ABX9XFV9</accession>
<dbReference type="Proteomes" id="UP000275199">
    <property type="component" value="Unassembled WGS sequence"/>
</dbReference>
<name>A0ABX9XFV9_9PSED</name>
<evidence type="ECO:0000313" key="1">
    <source>
        <dbReference type="EMBL" id="ROZ82973.1"/>
    </source>
</evidence>
<sequence>MNIYFAPVAELGREFRAKLTARLLRRDTPARYAQVPWPKLPRVPVSIQVNREGEPSTDYLVTMTSDETLTMLALFTKYGPKTQWFDRAKIYQTVIAQAYEYSEPRMGITRWPTIQQGADSFLFNVIESDGGNQVSTVPALVDVAASVDAVPSVRKVVIVELMDDGQWRVAGYGDSDKDALATLDLQVTTTGTHFALGLDDFGSVFVPRLDVSVGDRVRPTRFRGWVYTVTESGALPEVEPVWWPVEGDNSPRLCGTARLQAVRYYRPLAHGPITVEMT</sequence>
<keyword evidence="2" id="KW-1185">Reference proteome</keyword>